<sequence length="2299" mass="252392">MSKKLFLLMLTLFFSTYSLAHNGHNQGSANRYHGYSVSGFIFEHYDFGGQSRDFYPGANGMVAMDRISIDVKLANYYNSNRAYYARTDGRGQFWFNRIPNGTYILTLPNVRPMGSDKDGQIYSERGDCNECLPVQVWPYVSDHYQRTVVVNGGSVYDANIGFSYSVVNNNNDSGVGSLRQFLLNTSYLTTGRHPTRLEKENLRQEWHPSGVDNAIFTRQLADIVLQSPLEIYDTEDTYVDARVRLGSGRPLTLNNRRNKPQQGDYGIKITNSEDLRIAGMNWNYFDDAVYLDHSEEVEVTDNSFNHTRDSGVKLVRSDENIISRNIFNDTVNAELHEDQAAAVYLYASDNNQVIGNAFFDTGKNHPAPAPASWLVSGVRVYYGHSNRISQNTFSNTRGLAIDLRLNEGIGQHSENDGHYSWGGDISNEGIDYPILDNVSESGIVTGRVSLSNIGEHYLSCKNQDITDVTVELYKASGQASNSTIEGTAFLGNCRLNARGEIASCNLDNSRFSAGDPITSIAIDKCGNTSEMGQVITSEDDGSYDYGDAPNQDLHTGWGKARFPVLKADNGARHRVKANTCLLPVGASECAFHVDEEKEGQPSRYASADQEDDGVKINPNNSELSNAAMPVLMTGYLDRDGREQRVDNQISVNASKAGYISVWLDKNQDGSWQGFERNTRPVSEMLLDRYPVNAGENVISGLYLSPYDVHGESWLRIRYSTDQNDVTQPTGVALDGEVEDYRVWIAAPSLEVAGCEAGLQNGSFEHFFIEKEHNGWDTPESSVAGWSIEQLDPTLNPQDYFPVEPRRSNIEFNRYDYYVKQPSSDGSLNVAEMNVYNPTMMYQDIVTKPSDKIRWSFDYSNRTVPNDGKNDQISLLFGSPNSQLVEDRVIDGQDRWVKYTGVYTVPAGQYVTRIAFRSNYPTVASSGNILDNAKFGCEIGYDYGDLPSRYAQLNQTRYEVVPNLYIGEEAPDTELAAQISESASGDDQTGFNDERTFASPVILKKQHQVEIADLKVVNSTGKAAKLDAWIDFNRDGVMEDKERAAPHTIQSKNGAQNVTLTWNGINPNKWTTQDSSFLRLVLSQDSSSRRQNGEVEDHLIYFTNDDLLPQPGRCDGFIQVKDPQGSGRYQYAKWVANGGQLAIESINPALATDEIKVVGQNPIDGLTYGVGSDHRYGCTSGSRSGCEVHLFVADQSRNPAAEFHHLVPLRAAHDGVTILDKEGHRYTFRADEIFNTQKSADNGSKKLSRANSGDVSLDGRYLVIGRGVWRSLVRIDLKTGVFDTIQLDIPQGEGTPWSADFAFNPQFGDSRYVYGLSGDLKSLYRIAIVDISAREKAGSYSRLPLKLVLNSSLSVNNPQWPVKDRSGKLASGGVGINKGGIVFAMTNGGLHDLNQNGRLDSAELKTPTTALYSIDIAKQEIRFELQGVEESTTSNDAGGCAIHADYGDVPEVLEGGNPARHLGSSELLKLGHHWSADIGPGHDGYADSDFSDDGVIIRDKTSGSEISLPNGALLPLRSYAISLDKRGGGQATAWVNWGNDTQWHSVNLNKGIDVPLNAGARGYLRVRYADRAVTSPYGEAPSGEVEDISFAIGNPIKGIKVTAPGSPLTCEVAEYRILLDVEGGVLSQDLNVDVSFENPPSGCWFDASPFGRADAASHPRCSGNSKTILFNKNGSLNRSIWVATDSELGPVTLKASAKDVGFDKDSAQFSKTGFKIVPYQAPQYYKAGQEFSLQLARKVALEDQTSCAIDTDYQGDKTFTWRYNQGLEPVLGDMSLQGKTLNAKGEKRTVSFSNGVSEVLPASYTESGSLNIEADYQLAEGLPKSADMSLTVNPYALVVKRNYSANDSKLENQGIQQPFVSAGTPFMVEVAAVAKDGTITRNFNASLASGKAGFDSCVVVPVSQTSNAPLLSAPNGLNRVFTNGLLTNRFEYDNVGAISTHWAVDHYAGQTGLASFLDTQQTSDALDNYDQVGYFYPDYMLLSSQFSVPMTHDGEPWTYFGKPDVALAFSLSAKSANHRDLSFYDASALSAAEKPLLASMKFDYGNLAMPSCNQQLLVDEDNQPLDFAQSWSKGQWQLKDHTAMFYRDVGCKQPLSDVALQASVSSNVAGRTIPIYQNSDMDTDLSGEPIPLGESVDVRFGRLVVNNASGPIDQLLPMAIRAEYWQGSRFINNEWDQWSQVGQSGIANLPTMEHIKTSPAKDGQAAPVIMAGSMETNSISNGQVTTHIGGNAPGYARVPLTFSGGAEKWLGDCWLIDDASTSASSECRRQVDYWQAPEALATFGISAGSNNVIYFMEKYQ</sequence>
<feature type="signal peptide" evidence="3">
    <location>
        <begin position="1"/>
        <end position="20"/>
    </location>
</feature>
<dbReference type="Gene3D" id="2.60.120.260">
    <property type="entry name" value="Galactose-binding domain-like"/>
    <property type="match status" value="1"/>
</dbReference>
<dbReference type="InterPro" id="IPR007742">
    <property type="entry name" value="NosD_dom"/>
</dbReference>
<organism evidence="7 8">
    <name type="scientific">Vibrio scophthalmi</name>
    <dbReference type="NCBI Taxonomy" id="45658"/>
    <lineage>
        <taxon>Bacteria</taxon>
        <taxon>Pseudomonadati</taxon>
        <taxon>Pseudomonadota</taxon>
        <taxon>Gammaproteobacteria</taxon>
        <taxon>Vibrionales</taxon>
        <taxon>Vibrionaceae</taxon>
        <taxon>Vibrio</taxon>
    </lineage>
</organism>
<evidence type="ECO:0000256" key="1">
    <source>
        <dbReference type="ARBA" id="ARBA00016512"/>
    </source>
</evidence>
<evidence type="ECO:0000259" key="6">
    <source>
        <dbReference type="Pfam" id="PF20419"/>
    </source>
</evidence>
<dbReference type="Proteomes" id="UP000095131">
    <property type="component" value="Unassembled WGS sequence"/>
</dbReference>
<dbReference type="InterPro" id="IPR006626">
    <property type="entry name" value="PbH1"/>
</dbReference>
<dbReference type="InterPro" id="IPR046524">
    <property type="entry name" value="DUF6701"/>
</dbReference>
<dbReference type="SUPFAM" id="SSF117074">
    <property type="entry name" value="Hypothetical protein PA1324"/>
    <property type="match status" value="1"/>
</dbReference>
<dbReference type="InterPro" id="IPR012334">
    <property type="entry name" value="Pectin_lyas_fold"/>
</dbReference>
<dbReference type="RefSeq" id="WP_069446844.1">
    <property type="nucleotide sequence ID" value="NZ_MDCJ01000002.1"/>
</dbReference>
<dbReference type="SMART" id="SM00710">
    <property type="entry name" value="PbH1"/>
    <property type="match status" value="4"/>
</dbReference>
<dbReference type="SUPFAM" id="SSF51126">
    <property type="entry name" value="Pectin lyase-like"/>
    <property type="match status" value="1"/>
</dbReference>
<feature type="domain" description="Periplasmic copper-binding protein NosD beta helix" evidence="4">
    <location>
        <begin position="258"/>
        <end position="400"/>
    </location>
</feature>
<dbReference type="Gene3D" id="2.160.20.10">
    <property type="entry name" value="Single-stranded right-handed beta-helix, Pectin lyase-like"/>
    <property type="match status" value="1"/>
</dbReference>
<dbReference type="Pfam" id="PF05048">
    <property type="entry name" value="NosD"/>
    <property type="match status" value="1"/>
</dbReference>
<evidence type="ECO:0000313" key="7">
    <source>
        <dbReference type="EMBL" id="ODS11739.1"/>
    </source>
</evidence>
<dbReference type="PATRIC" id="fig|45658.8.peg.2016"/>
<keyword evidence="3" id="KW-0732">Signal</keyword>
<name>A0A1E3WPP9_9VIBR</name>
<protein>
    <recommendedName>
        <fullName evidence="1">Probable pectate lyase C</fullName>
    </recommendedName>
</protein>
<dbReference type="PROSITE" id="PS00018">
    <property type="entry name" value="EF_HAND_1"/>
    <property type="match status" value="1"/>
</dbReference>
<dbReference type="Pfam" id="PF20419">
    <property type="entry name" value="DUF6701"/>
    <property type="match status" value="1"/>
</dbReference>
<evidence type="ECO:0000259" key="4">
    <source>
        <dbReference type="Pfam" id="PF05048"/>
    </source>
</evidence>
<comment type="caution">
    <text evidence="7">The sequence shown here is derived from an EMBL/GenBank/DDBJ whole genome shotgun (WGS) entry which is preliminary data.</text>
</comment>
<evidence type="ECO:0000313" key="8">
    <source>
        <dbReference type="Proteomes" id="UP000095131"/>
    </source>
</evidence>
<feature type="region of interest" description="Disordered" evidence="2">
    <location>
        <begin position="597"/>
        <end position="622"/>
    </location>
</feature>
<accession>A0A1E3WPP9</accession>
<dbReference type="OrthoDB" id="5825636at2"/>
<gene>
    <name evidence="7" type="ORF">VSF3289_02006</name>
</gene>
<feature type="chain" id="PRO_5009139658" description="Probable pectate lyase C" evidence="3">
    <location>
        <begin position="21"/>
        <end position="2299"/>
    </location>
</feature>
<evidence type="ECO:0000259" key="5">
    <source>
        <dbReference type="Pfam" id="PF20009"/>
    </source>
</evidence>
<dbReference type="InterPro" id="IPR022441">
    <property type="entry name" value="Para_beta_helix_rpt-2"/>
</dbReference>
<evidence type="ECO:0000256" key="3">
    <source>
        <dbReference type="SAM" id="SignalP"/>
    </source>
</evidence>
<dbReference type="InterPro" id="IPR045474">
    <property type="entry name" value="GEVED"/>
</dbReference>
<dbReference type="InterPro" id="IPR018247">
    <property type="entry name" value="EF_Hand_1_Ca_BS"/>
</dbReference>
<feature type="domain" description="GEVED" evidence="5">
    <location>
        <begin position="658"/>
        <end position="742"/>
    </location>
</feature>
<proteinExistence type="predicted"/>
<reference evidence="7 8" key="1">
    <citation type="submission" date="2016-08" db="EMBL/GenBank/DDBJ databases">
        <title>Genome sequencing of Vibrio scophthalmi strain FP3289, an isolated from Paralichthys olivaceus.</title>
        <authorList>
            <person name="Han H.-J."/>
        </authorList>
    </citation>
    <scope>NUCLEOTIDE SEQUENCE [LARGE SCALE GENOMIC DNA]</scope>
    <source>
        <strain evidence="7 8">FP3289</strain>
    </source>
</reference>
<evidence type="ECO:0000256" key="2">
    <source>
        <dbReference type="SAM" id="MobiDB-lite"/>
    </source>
</evidence>
<feature type="domain" description="DUF6701" evidence="6">
    <location>
        <begin position="1706"/>
        <end position="2296"/>
    </location>
</feature>
<dbReference type="EMBL" id="MDCJ01000002">
    <property type="protein sequence ID" value="ODS11739.1"/>
    <property type="molecule type" value="Genomic_DNA"/>
</dbReference>
<feature type="domain" description="GEVED" evidence="5">
    <location>
        <begin position="1025"/>
        <end position="1099"/>
    </location>
</feature>
<dbReference type="InterPro" id="IPR011050">
    <property type="entry name" value="Pectin_lyase_fold/virulence"/>
</dbReference>
<dbReference type="Pfam" id="PF20009">
    <property type="entry name" value="GEVED"/>
    <property type="match status" value="2"/>
</dbReference>
<dbReference type="NCBIfam" id="TIGR03804">
    <property type="entry name" value="para_beta_helix"/>
    <property type="match status" value="1"/>
</dbReference>